<dbReference type="EMBL" id="JAKZGO010000003">
    <property type="protein sequence ID" value="MCH7412768.1"/>
    <property type="molecule type" value="Genomic_DNA"/>
</dbReference>
<reference evidence="1" key="1">
    <citation type="submission" date="2022-03" db="EMBL/GenBank/DDBJ databases">
        <title>De novo assembled genomes of Belliella spp. (Cyclobacteriaceae) strains.</title>
        <authorList>
            <person name="Szabo A."/>
            <person name="Korponai K."/>
            <person name="Felfoldi T."/>
        </authorList>
    </citation>
    <scope>NUCLEOTIDE SEQUENCE</scope>
    <source>
        <strain evidence="1">DSM 111903</strain>
    </source>
</reference>
<dbReference type="RefSeq" id="WP_014772372.1">
    <property type="nucleotide sequence ID" value="NZ_JAKZGO010000003.1"/>
</dbReference>
<dbReference type="CDD" id="cd16377">
    <property type="entry name" value="23S_rRNA_IVP_like"/>
    <property type="match status" value="1"/>
</dbReference>
<name>A0ABS9V8T0_9BACT</name>
<dbReference type="Gene3D" id="1.20.1440.60">
    <property type="entry name" value="23S rRNA-intervening sequence"/>
    <property type="match status" value="1"/>
</dbReference>
<comment type="caution">
    <text evidence="1">The sequence shown here is derived from an EMBL/GenBank/DDBJ whole genome shotgun (WGS) entry which is preliminary data.</text>
</comment>
<dbReference type="InterPro" id="IPR036583">
    <property type="entry name" value="23S_rRNA_IVS_sf"/>
</dbReference>
<evidence type="ECO:0000313" key="1">
    <source>
        <dbReference type="EMBL" id="MCH7412768.1"/>
    </source>
</evidence>
<dbReference type="Proteomes" id="UP001165430">
    <property type="component" value="Unassembled WGS sequence"/>
</dbReference>
<gene>
    <name evidence="1" type="ORF">MM213_04670</name>
</gene>
<keyword evidence="2" id="KW-1185">Reference proteome</keyword>
<evidence type="ECO:0000313" key="2">
    <source>
        <dbReference type="Proteomes" id="UP001165430"/>
    </source>
</evidence>
<protein>
    <submittedName>
        <fullName evidence="1">Four helix bundle protein</fullName>
    </submittedName>
</protein>
<dbReference type="PANTHER" id="PTHR38471:SF2">
    <property type="entry name" value="FOUR HELIX BUNDLE PROTEIN"/>
    <property type="match status" value="1"/>
</dbReference>
<dbReference type="Pfam" id="PF05635">
    <property type="entry name" value="23S_rRNA_IVP"/>
    <property type="match status" value="1"/>
</dbReference>
<dbReference type="PANTHER" id="PTHR38471">
    <property type="entry name" value="FOUR HELIX BUNDLE PROTEIN"/>
    <property type="match status" value="1"/>
</dbReference>
<proteinExistence type="predicted"/>
<sequence length="128" mass="14972">MGFQTFEDLEVWKKSRDLRMFVKKLVQKFPNEEKYVLEKQVIRSSRSITNNIAEGYGRFFFQENIQFCRIARGSLEETLDHMIIANDEGYISNEDLLGFRNLHGECLRLLNGYISYLIKVKSGTAPPK</sequence>
<dbReference type="NCBIfam" id="TIGR02436">
    <property type="entry name" value="four helix bundle protein"/>
    <property type="match status" value="1"/>
</dbReference>
<organism evidence="1 2">
    <name type="scientific">Belliella alkalica</name>
    <dbReference type="NCBI Taxonomy" id="1730871"/>
    <lineage>
        <taxon>Bacteria</taxon>
        <taxon>Pseudomonadati</taxon>
        <taxon>Bacteroidota</taxon>
        <taxon>Cytophagia</taxon>
        <taxon>Cytophagales</taxon>
        <taxon>Cyclobacteriaceae</taxon>
        <taxon>Belliella</taxon>
    </lineage>
</organism>
<dbReference type="InterPro" id="IPR012657">
    <property type="entry name" value="23S_rRNA-intervening_sequence"/>
</dbReference>
<accession>A0ABS9V8T0</accession>
<dbReference type="SUPFAM" id="SSF158446">
    <property type="entry name" value="IVS-encoded protein-like"/>
    <property type="match status" value="1"/>
</dbReference>